<reference evidence="2 3" key="1">
    <citation type="submission" date="2018-04" db="EMBL/GenBank/DDBJ databases">
        <title>The genome of golden apple snail Pomacea canaliculata provides insight into stress tolerance and invasive adaptation.</title>
        <authorList>
            <person name="Liu C."/>
            <person name="Liu B."/>
            <person name="Ren Y."/>
            <person name="Zhang Y."/>
            <person name="Wang H."/>
            <person name="Li S."/>
            <person name="Jiang F."/>
            <person name="Yin L."/>
            <person name="Zhang G."/>
            <person name="Qian W."/>
            <person name="Fan W."/>
        </authorList>
    </citation>
    <scope>NUCLEOTIDE SEQUENCE [LARGE SCALE GENOMIC DNA]</scope>
    <source>
        <strain evidence="2">SZHN2017</strain>
        <tissue evidence="2">Muscle</tissue>
    </source>
</reference>
<name>A0A2T7PYR5_POMCA</name>
<feature type="transmembrane region" description="Helical" evidence="1">
    <location>
        <begin position="69"/>
        <end position="88"/>
    </location>
</feature>
<dbReference type="PANTHER" id="PTHR20952">
    <property type="entry name" value="ADP-RIBOSYLATION-LIKE FACTOR 6-INTERACTING PROTEIN"/>
    <property type="match status" value="1"/>
</dbReference>
<keyword evidence="3" id="KW-1185">Reference proteome</keyword>
<evidence type="ECO:0000313" key="3">
    <source>
        <dbReference type="Proteomes" id="UP000245119"/>
    </source>
</evidence>
<dbReference type="EMBL" id="PZQS01000001">
    <property type="protein sequence ID" value="PVD38537.1"/>
    <property type="molecule type" value="Genomic_DNA"/>
</dbReference>
<evidence type="ECO:0000313" key="2">
    <source>
        <dbReference type="EMBL" id="PVD38537.1"/>
    </source>
</evidence>
<evidence type="ECO:0000256" key="1">
    <source>
        <dbReference type="SAM" id="Phobius"/>
    </source>
</evidence>
<proteinExistence type="predicted"/>
<dbReference type="STRING" id="400727.A0A2T7PYR5"/>
<organism evidence="2 3">
    <name type="scientific">Pomacea canaliculata</name>
    <name type="common">Golden apple snail</name>
    <dbReference type="NCBI Taxonomy" id="400727"/>
    <lineage>
        <taxon>Eukaryota</taxon>
        <taxon>Metazoa</taxon>
        <taxon>Spiralia</taxon>
        <taxon>Lophotrochozoa</taxon>
        <taxon>Mollusca</taxon>
        <taxon>Gastropoda</taxon>
        <taxon>Caenogastropoda</taxon>
        <taxon>Architaenioglossa</taxon>
        <taxon>Ampullarioidea</taxon>
        <taxon>Ampullariidae</taxon>
        <taxon>Pomacea</taxon>
    </lineage>
</organism>
<dbReference type="AlphaFoldDB" id="A0A2T7PYR5"/>
<accession>A0A2T7PYR5</accession>
<evidence type="ECO:0008006" key="4">
    <source>
        <dbReference type="Google" id="ProtNLM"/>
    </source>
</evidence>
<dbReference type="InterPro" id="IPR052114">
    <property type="entry name" value="ER_autophagy_membrane_reg"/>
</dbReference>
<protein>
    <recommendedName>
        <fullName evidence="4">Reticulon domain-containing protein</fullName>
    </recommendedName>
</protein>
<dbReference type="PANTHER" id="PTHR20952:SF0">
    <property type="entry name" value="ADP-RIBOSYLATION FACTOR-LIKE PROTEIN 6-INTERACTING PROTEIN 1"/>
    <property type="match status" value="1"/>
</dbReference>
<keyword evidence="1" id="KW-0812">Transmembrane</keyword>
<dbReference type="Proteomes" id="UP000245119">
    <property type="component" value="Linkage Group LG1"/>
</dbReference>
<comment type="caution">
    <text evidence="2">The sequence shown here is derived from an EMBL/GenBank/DDBJ whole genome shotgun (WGS) entry which is preliminary data.</text>
</comment>
<feature type="transmembrane region" description="Helical" evidence="1">
    <location>
        <begin position="43"/>
        <end position="62"/>
    </location>
</feature>
<dbReference type="OrthoDB" id="6416122at2759"/>
<dbReference type="GO" id="GO:0016020">
    <property type="term" value="C:membrane"/>
    <property type="evidence" value="ECO:0007669"/>
    <property type="project" value="TreeGrafter"/>
</dbReference>
<keyword evidence="1" id="KW-0472">Membrane</keyword>
<sequence length="143" mass="15980">MAESEIPVVAEPVDPLSELKKDLEGWREALLPLNGLLTWEKPYHPGILVGVTTFIFALVWYFEPSLLTTLALMGLVITAVDFTVPLIGPSLFGSRPWTVTEERQFEEICQRILNLRGHFSSFVEGLATLKAEKPKVISEIVQS</sequence>
<keyword evidence="1" id="KW-1133">Transmembrane helix</keyword>
<gene>
    <name evidence="2" type="ORF">C0Q70_01153</name>
</gene>